<keyword evidence="2" id="KW-1185">Reference proteome</keyword>
<reference evidence="1 2" key="1">
    <citation type="submission" date="2019-04" db="EMBL/GenBank/DDBJ databases">
        <title>Isolation and identification of Cellulomonas shaoxiangyii sp. Nov. isolated from feces of the Tibetan antelopes (Pantholops hodgsonii) in the Qinghai-Tibet plateau of China.</title>
        <authorList>
            <person name="Tian Z."/>
        </authorList>
    </citation>
    <scope>NUCLEOTIDE SEQUENCE [LARGE SCALE GENOMIC DNA]</scope>
    <source>
        <strain evidence="1 2">Z28</strain>
    </source>
</reference>
<proteinExistence type="predicted"/>
<evidence type="ECO:0000313" key="2">
    <source>
        <dbReference type="Proteomes" id="UP000296469"/>
    </source>
</evidence>
<gene>
    <name evidence="1" type="ORF">E5225_17165</name>
</gene>
<dbReference type="RefSeq" id="WP_135972165.1">
    <property type="nucleotide sequence ID" value="NZ_CP039291.1"/>
</dbReference>
<evidence type="ECO:0000313" key="1">
    <source>
        <dbReference type="EMBL" id="QCB95035.1"/>
    </source>
</evidence>
<dbReference type="AlphaFoldDB" id="A0A4V1CN32"/>
<protein>
    <submittedName>
        <fullName evidence="1">Uncharacterized protein</fullName>
    </submittedName>
</protein>
<dbReference type="Proteomes" id="UP000296469">
    <property type="component" value="Chromosome"/>
</dbReference>
<accession>A0A4V1CN32</accession>
<name>A0A4V1CN32_9CELL</name>
<dbReference type="EMBL" id="CP039291">
    <property type="protein sequence ID" value="QCB95035.1"/>
    <property type="molecule type" value="Genomic_DNA"/>
</dbReference>
<dbReference type="KEGG" id="celz:E5225_17165"/>
<organism evidence="1 2">
    <name type="scientific">Cellulomonas shaoxiangyii</name>
    <dbReference type="NCBI Taxonomy" id="2566013"/>
    <lineage>
        <taxon>Bacteria</taxon>
        <taxon>Bacillati</taxon>
        <taxon>Actinomycetota</taxon>
        <taxon>Actinomycetes</taxon>
        <taxon>Micrococcales</taxon>
        <taxon>Cellulomonadaceae</taxon>
        <taxon>Cellulomonas</taxon>
    </lineage>
</organism>
<sequence length="109" mass="11917">MQSGPVDHWYDVEVGGEARTCKRSYYDEAFHRGALQGISVSADDAMHHFVPTYTLSLSGVPTQLSYSTDDDGSLRVLAGSTVVATFLSYDWVEVRERHVASGSQTTDGL</sequence>